<evidence type="ECO:0000256" key="5">
    <source>
        <dbReference type="ARBA" id="ARBA00022692"/>
    </source>
</evidence>
<keyword evidence="5 11" id="KW-0812">Transmembrane</keyword>
<evidence type="ECO:0000256" key="6">
    <source>
        <dbReference type="ARBA" id="ARBA00022723"/>
    </source>
</evidence>
<comment type="caution">
    <text evidence="13">The sequence shown here is derived from an EMBL/GenBank/DDBJ whole genome shotgun (WGS) entry which is preliminary data.</text>
</comment>
<sequence>MDIEERRHYRKRASRITGFAHFFGILAIILLLVWLLHYREGIEYDSTNFFRVFNWLVGFFTYMAGIASESTRMRMSPWHISGGRALLYMSICAALTGLMEKYTFTRMNHLVKYGEGSLMNFAGLSILLFGVFVDLSVGLAHYV</sequence>
<keyword evidence="8 11" id="KW-1133">Transmembrane helix</keyword>
<comment type="subcellular location">
    <subcellularLocation>
        <location evidence="2">Membrane</location>
        <topology evidence="2">Multi-pass membrane protein</topology>
    </subcellularLocation>
</comment>
<keyword evidence="6" id="KW-0479">Metal-binding</keyword>
<dbReference type="Pfam" id="PF03188">
    <property type="entry name" value="Cytochrom_B561"/>
    <property type="match status" value="1"/>
</dbReference>
<evidence type="ECO:0000256" key="3">
    <source>
        <dbReference type="ARBA" id="ARBA00022448"/>
    </source>
</evidence>
<evidence type="ECO:0000313" key="14">
    <source>
        <dbReference type="Proteomes" id="UP000634136"/>
    </source>
</evidence>
<dbReference type="GO" id="GO:0046872">
    <property type="term" value="F:metal ion binding"/>
    <property type="evidence" value="ECO:0007669"/>
    <property type="project" value="UniProtKB-KW"/>
</dbReference>
<evidence type="ECO:0000313" key="13">
    <source>
        <dbReference type="EMBL" id="KAF7808510.1"/>
    </source>
</evidence>
<comment type="cofactor">
    <cofactor evidence="1">
        <name>heme b</name>
        <dbReference type="ChEBI" id="CHEBI:60344"/>
    </cofactor>
</comment>
<dbReference type="PANTHER" id="PTHR10106">
    <property type="entry name" value="CYTOCHROME B561-RELATED"/>
    <property type="match status" value="1"/>
</dbReference>
<feature type="transmembrane region" description="Helical" evidence="11">
    <location>
        <begin position="49"/>
        <end position="68"/>
    </location>
</feature>
<evidence type="ECO:0000256" key="2">
    <source>
        <dbReference type="ARBA" id="ARBA00004141"/>
    </source>
</evidence>
<accession>A0A834SPY7</accession>
<name>A0A834SPY7_9FABA</name>
<feature type="transmembrane region" description="Helical" evidence="11">
    <location>
        <begin position="119"/>
        <end position="142"/>
    </location>
</feature>
<protein>
    <submittedName>
        <fullName evidence="13">Putative transmembrane ascorbate ferrireductase 3</fullName>
    </submittedName>
</protein>
<dbReference type="GO" id="GO:0016491">
    <property type="term" value="F:oxidoreductase activity"/>
    <property type="evidence" value="ECO:0007669"/>
    <property type="project" value="InterPro"/>
</dbReference>
<organism evidence="13 14">
    <name type="scientific">Senna tora</name>
    <dbReference type="NCBI Taxonomy" id="362788"/>
    <lineage>
        <taxon>Eukaryota</taxon>
        <taxon>Viridiplantae</taxon>
        <taxon>Streptophyta</taxon>
        <taxon>Embryophyta</taxon>
        <taxon>Tracheophyta</taxon>
        <taxon>Spermatophyta</taxon>
        <taxon>Magnoliopsida</taxon>
        <taxon>eudicotyledons</taxon>
        <taxon>Gunneridae</taxon>
        <taxon>Pentapetalae</taxon>
        <taxon>rosids</taxon>
        <taxon>fabids</taxon>
        <taxon>Fabales</taxon>
        <taxon>Fabaceae</taxon>
        <taxon>Caesalpinioideae</taxon>
        <taxon>Cassia clade</taxon>
        <taxon>Senna</taxon>
    </lineage>
</organism>
<dbReference type="InterPro" id="IPR043205">
    <property type="entry name" value="CYB561/CYBRD1-like"/>
</dbReference>
<dbReference type="AlphaFoldDB" id="A0A834SPY7"/>
<feature type="domain" description="Cytochrome b561" evidence="12">
    <location>
        <begin position="49"/>
        <end position="105"/>
    </location>
</feature>
<evidence type="ECO:0000256" key="8">
    <source>
        <dbReference type="ARBA" id="ARBA00022989"/>
    </source>
</evidence>
<evidence type="ECO:0000256" key="4">
    <source>
        <dbReference type="ARBA" id="ARBA00022617"/>
    </source>
</evidence>
<keyword evidence="10 11" id="KW-0472">Membrane</keyword>
<dbReference type="Proteomes" id="UP000634136">
    <property type="component" value="Unassembled WGS sequence"/>
</dbReference>
<evidence type="ECO:0000256" key="11">
    <source>
        <dbReference type="SAM" id="Phobius"/>
    </source>
</evidence>
<keyword evidence="7" id="KW-0249">Electron transport</keyword>
<dbReference type="OrthoDB" id="907479at2759"/>
<dbReference type="InterPro" id="IPR006593">
    <property type="entry name" value="Cyt_b561/ferric_Rdtase_TM"/>
</dbReference>
<feature type="transmembrane region" description="Helical" evidence="11">
    <location>
        <begin position="80"/>
        <end position="99"/>
    </location>
</feature>
<keyword evidence="9" id="KW-0408">Iron</keyword>
<proteinExistence type="predicted"/>
<evidence type="ECO:0000256" key="9">
    <source>
        <dbReference type="ARBA" id="ARBA00023004"/>
    </source>
</evidence>
<evidence type="ECO:0000256" key="1">
    <source>
        <dbReference type="ARBA" id="ARBA00001970"/>
    </source>
</evidence>
<feature type="transmembrane region" description="Helical" evidence="11">
    <location>
        <begin position="16"/>
        <end position="37"/>
    </location>
</feature>
<gene>
    <name evidence="13" type="ORF">G2W53_035253</name>
</gene>
<keyword evidence="3" id="KW-0813">Transport</keyword>
<dbReference type="Gene3D" id="1.20.120.1770">
    <property type="match status" value="2"/>
</dbReference>
<evidence type="ECO:0000256" key="7">
    <source>
        <dbReference type="ARBA" id="ARBA00022982"/>
    </source>
</evidence>
<dbReference type="PANTHER" id="PTHR10106:SF15">
    <property type="entry name" value="TRANSMEMBRANE ASCORBATE FERRIREDUCTASE 3-RELATED"/>
    <property type="match status" value="1"/>
</dbReference>
<keyword evidence="14" id="KW-1185">Reference proteome</keyword>
<evidence type="ECO:0000259" key="12">
    <source>
        <dbReference type="Pfam" id="PF03188"/>
    </source>
</evidence>
<dbReference type="EMBL" id="JAAIUW010000011">
    <property type="protein sequence ID" value="KAF7808510.1"/>
    <property type="molecule type" value="Genomic_DNA"/>
</dbReference>
<evidence type="ECO:0000256" key="10">
    <source>
        <dbReference type="ARBA" id="ARBA00023136"/>
    </source>
</evidence>
<reference evidence="13" key="1">
    <citation type="submission" date="2020-09" db="EMBL/GenBank/DDBJ databases">
        <title>Genome-Enabled Discovery of Anthraquinone Biosynthesis in Senna tora.</title>
        <authorList>
            <person name="Kang S.-H."/>
            <person name="Pandey R.P."/>
            <person name="Lee C.-M."/>
            <person name="Sim J.-S."/>
            <person name="Jeong J.-T."/>
            <person name="Choi B.-S."/>
            <person name="Jung M."/>
            <person name="Ginzburg D."/>
            <person name="Zhao K."/>
            <person name="Won S.Y."/>
            <person name="Oh T.-J."/>
            <person name="Yu Y."/>
            <person name="Kim N.-H."/>
            <person name="Lee O.R."/>
            <person name="Lee T.-H."/>
            <person name="Bashyal P."/>
            <person name="Kim T.-S."/>
            <person name="Lee W.-H."/>
            <person name="Kawkins C."/>
            <person name="Kim C.-K."/>
            <person name="Kim J.S."/>
            <person name="Ahn B.O."/>
            <person name="Rhee S.Y."/>
            <person name="Sohng J.K."/>
        </authorList>
    </citation>
    <scope>NUCLEOTIDE SEQUENCE</scope>
    <source>
        <tissue evidence="13">Leaf</tissue>
    </source>
</reference>
<dbReference type="GO" id="GO:0016020">
    <property type="term" value="C:membrane"/>
    <property type="evidence" value="ECO:0007669"/>
    <property type="project" value="UniProtKB-SubCell"/>
</dbReference>
<keyword evidence="4" id="KW-0349">Heme</keyword>